<gene>
    <name evidence="1" type="ORF">LAESUDRAFT_529062</name>
</gene>
<keyword evidence="2" id="KW-1185">Reference proteome</keyword>
<proteinExistence type="predicted"/>
<dbReference type="Proteomes" id="UP000076871">
    <property type="component" value="Unassembled WGS sequence"/>
</dbReference>
<evidence type="ECO:0000313" key="1">
    <source>
        <dbReference type="EMBL" id="KZT00700.1"/>
    </source>
</evidence>
<name>A0A165BBW5_9APHY</name>
<dbReference type="AlphaFoldDB" id="A0A165BBW5"/>
<dbReference type="RefSeq" id="XP_040758440.1">
    <property type="nucleotide sequence ID" value="XM_040902827.1"/>
</dbReference>
<dbReference type="EMBL" id="KV427679">
    <property type="protein sequence ID" value="KZT00700.1"/>
    <property type="molecule type" value="Genomic_DNA"/>
</dbReference>
<sequence>MNMVNFEVFAPLRHWRSHCHSESTLLAASSIAFSHASDENVTALKFRALILTPPRAQRPRKLSIRSWPTCPGDKVRMTMHRKEDIPDFAGFKLFLSISAVSFWMIQKFLHSHVAEVSLVVLSKLQHCSKGRR</sequence>
<protein>
    <submittedName>
        <fullName evidence="1">Uncharacterized protein</fullName>
    </submittedName>
</protein>
<accession>A0A165BBW5</accession>
<reference evidence="1 2" key="1">
    <citation type="journal article" date="2016" name="Mol. Biol. Evol.">
        <title>Comparative Genomics of Early-Diverging Mushroom-Forming Fungi Provides Insights into the Origins of Lignocellulose Decay Capabilities.</title>
        <authorList>
            <person name="Nagy L.G."/>
            <person name="Riley R."/>
            <person name="Tritt A."/>
            <person name="Adam C."/>
            <person name="Daum C."/>
            <person name="Floudas D."/>
            <person name="Sun H."/>
            <person name="Yadav J.S."/>
            <person name="Pangilinan J."/>
            <person name="Larsson K.H."/>
            <person name="Matsuura K."/>
            <person name="Barry K."/>
            <person name="Labutti K."/>
            <person name="Kuo R."/>
            <person name="Ohm R.A."/>
            <person name="Bhattacharya S.S."/>
            <person name="Shirouzu T."/>
            <person name="Yoshinaga Y."/>
            <person name="Martin F.M."/>
            <person name="Grigoriev I.V."/>
            <person name="Hibbett D.S."/>
        </authorList>
    </citation>
    <scope>NUCLEOTIDE SEQUENCE [LARGE SCALE GENOMIC DNA]</scope>
    <source>
        <strain evidence="1 2">93-53</strain>
    </source>
</reference>
<evidence type="ECO:0000313" key="2">
    <source>
        <dbReference type="Proteomes" id="UP000076871"/>
    </source>
</evidence>
<organism evidence="1 2">
    <name type="scientific">Laetiporus sulphureus 93-53</name>
    <dbReference type="NCBI Taxonomy" id="1314785"/>
    <lineage>
        <taxon>Eukaryota</taxon>
        <taxon>Fungi</taxon>
        <taxon>Dikarya</taxon>
        <taxon>Basidiomycota</taxon>
        <taxon>Agaricomycotina</taxon>
        <taxon>Agaricomycetes</taxon>
        <taxon>Polyporales</taxon>
        <taxon>Laetiporus</taxon>
    </lineage>
</organism>
<dbReference type="GeneID" id="63819858"/>
<dbReference type="InParanoid" id="A0A165BBW5"/>